<feature type="domain" description="CCHC-type" evidence="2">
    <location>
        <begin position="132"/>
        <end position="147"/>
    </location>
</feature>
<dbReference type="OrthoDB" id="1701901at2759"/>
<evidence type="ECO:0000259" key="2">
    <source>
        <dbReference type="PROSITE" id="PS50158"/>
    </source>
</evidence>
<name>A0A834TL15_9FABA</name>
<keyword evidence="1" id="KW-0862">Zinc</keyword>
<dbReference type="Pfam" id="PF14392">
    <property type="entry name" value="zf-CCHC_4"/>
    <property type="match status" value="1"/>
</dbReference>
<comment type="caution">
    <text evidence="3">The sequence shown here is derived from an EMBL/GenBank/DDBJ whole genome shotgun (WGS) entry which is preliminary data.</text>
</comment>
<sequence>MEGEGDARGIDGKSLVRRLITDRLINKNTTIAMIQKGSLKGGCGLFWDVSSTLEMCLDGYFDDLEFWFSPFWVQFHDLPLEGMCKENVVTMGAKVDEILVIENPILNGFWVPRPNLPSIWVSVKFEKLNQFCYKCGVLGHDSKMCRNWECAKTKDEKPLYGAWVGVAPVRVWEDAVIVCKEGWNLLEEWKLKTEHAPHQEGEPRGDDRGKSND</sequence>
<dbReference type="AlphaFoldDB" id="A0A834TL15"/>
<reference evidence="3" key="1">
    <citation type="submission" date="2020-09" db="EMBL/GenBank/DDBJ databases">
        <title>Genome-Enabled Discovery of Anthraquinone Biosynthesis in Senna tora.</title>
        <authorList>
            <person name="Kang S.-H."/>
            <person name="Pandey R.P."/>
            <person name="Lee C.-M."/>
            <person name="Sim J.-S."/>
            <person name="Jeong J.-T."/>
            <person name="Choi B.-S."/>
            <person name="Jung M."/>
            <person name="Ginzburg D."/>
            <person name="Zhao K."/>
            <person name="Won S.Y."/>
            <person name="Oh T.-J."/>
            <person name="Yu Y."/>
            <person name="Kim N.-H."/>
            <person name="Lee O.R."/>
            <person name="Lee T.-H."/>
            <person name="Bashyal P."/>
            <person name="Kim T.-S."/>
            <person name="Lee W.-H."/>
            <person name="Kawkins C."/>
            <person name="Kim C.-K."/>
            <person name="Kim J.S."/>
            <person name="Ahn B.O."/>
            <person name="Rhee S.Y."/>
            <person name="Sohng J.K."/>
        </authorList>
    </citation>
    <scope>NUCLEOTIDE SEQUENCE</scope>
    <source>
        <tissue evidence="3">Leaf</tissue>
    </source>
</reference>
<keyword evidence="4" id="KW-1185">Reference proteome</keyword>
<keyword evidence="1" id="KW-0863">Zinc-finger</keyword>
<accession>A0A834TL15</accession>
<proteinExistence type="predicted"/>
<dbReference type="PROSITE" id="PS50158">
    <property type="entry name" value="ZF_CCHC"/>
    <property type="match status" value="1"/>
</dbReference>
<dbReference type="GO" id="GO:0003676">
    <property type="term" value="F:nucleic acid binding"/>
    <property type="evidence" value="ECO:0007669"/>
    <property type="project" value="InterPro"/>
</dbReference>
<dbReference type="InterPro" id="IPR001878">
    <property type="entry name" value="Znf_CCHC"/>
</dbReference>
<evidence type="ECO:0000313" key="4">
    <source>
        <dbReference type="Proteomes" id="UP000634136"/>
    </source>
</evidence>
<keyword evidence="1" id="KW-0479">Metal-binding</keyword>
<protein>
    <submittedName>
        <fullName evidence="3">TMV resistance protein N-like</fullName>
    </submittedName>
</protein>
<gene>
    <name evidence="3" type="ORF">G2W53_022181</name>
</gene>
<dbReference type="InterPro" id="IPR025836">
    <property type="entry name" value="Zn_knuckle_CX2CX4HX4C"/>
</dbReference>
<evidence type="ECO:0000313" key="3">
    <source>
        <dbReference type="EMBL" id="KAF7824037.1"/>
    </source>
</evidence>
<evidence type="ECO:0000256" key="1">
    <source>
        <dbReference type="PROSITE-ProRule" id="PRU00047"/>
    </source>
</evidence>
<organism evidence="3 4">
    <name type="scientific">Senna tora</name>
    <dbReference type="NCBI Taxonomy" id="362788"/>
    <lineage>
        <taxon>Eukaryota</taxon>
        <taxon>Viridiplantae</taxon>
        <taxon>Streptophyta</taxon>
        <taxon>Embryophyta</taxon>
        <taxon>Tracheophyta</taxon>
        <taxon>Spermatophyta</taxon>
        <taxon>Magnoliopsida</taxon>
        <taxon>eudicotyledons</taxon>
        <taxon>Gunneridae</taxon>
        <taxon>Pentapetalae</taxon>
        <taxon>rosids</taxon>
        <taxon>fabids</taxon>
        <taxon>Fabales</taxon>
        <taxon>Fabaceae</taxon>
        <taxon>Caesalpinioideae</taxon>
        <taxon>Cassia clade</taxon>
        <taxon>Senna</taxon>
    </lineage>
</organism>
<dbReference type="Proteomes" id="UP000634136">
    <property type="component" value="Unassembled WGS sequence"/>
</dbReference>
<dbReference type="GO" id="GO:0008270">
    <property type="term" value="F:zinc ion binding"/>
    <property type="evidence" value="ECO:0007669"/>
    <property type="project" value="UniProtKB-KW"/>
</dbReference>
<dbReference type="EMBL" id="JAAIUW010000007">
    <property type="protein sequence ID" value="KAF7824037.1"/>
    <property type="molecule type" value="Genomic_DNA"/>
</dbReference>